<protein>
    <submittedName>
        <fullName evidence="7">Acetyl-CoA C-acyltransferase</fullName>
    </submittedName>
</protein>
<comment type="caution">
    <text evidence="7">The sequence shown here is derived from an EMBL/GenBank/DDBJ whole genome shotgun (WGS) entry which is preliminary data.</text>
</comment>
<dbReference type="Proteomes" id="UP000239504">
    <property type="component" value="Unassembled WGS sequence"/>
</dbReference>
<name>A0A2S7K0N7_9PROT</name>
<dbReference type="PIRSF" id="PIRSF000429">
    <property type="entry name" value="Ac-CoA_Ac_transf"/>
    <property type="match status" value="1"/>
</dbReference>
<dbReference type="PANTHER" id="PTHR43365">
    <property type="entry name" value="BLR7806 PROTEIN"/>
    <property type="match status" value="1"/>
</dbReference>
<dbReference type="PROSITE" id="PS00737">
    <property type="entry name" value="THIOLASE_2"/>
    <property type="match status" value="1"/>
</dbReference>
<dbReference type="OrthoDB" id="7623727at2"/>
<keyword evidence="3 4" id="KW-0012">Acyltransferase</keyword>
<dbReference type="InterPro" id="IPR020613">
    <property type="entry name" value="Thiolase_CS"/>
</dbReference>
<dbReference type="RefSeq" id="WP_104831200.1">
    <property type="nucleotide sequence ID" value="NZ_PJCH01000015.1"/>
</dbReference>
<dbReference type="AlphaFoldDB" id="A0A2S7K0N7"/>
<dbReference type="PANTHER" id="PTHR43365:SF1">
    <property type="entry name" value="ACETYL-COA C-ACYLTRANSFERASE"/>
    <property type="match status" value="1"/>
</dbReference>
<evidence type="ECO:0000256" key="3">
    <source>
        <dbReference type="ARBA" id="ARBA00023315"/>
    </source>
</evidence>
<feature type="domain" description="Thiolase N-terminal" evidence="5">
    <location>
        <begin position="6"/>
        <end position="241"/>
    </location>
</feature>
<dbReference type="SUPFAM" id="SSF53901">
    <property type="entry name" value="Thiolase-like"/>
    <property type="match status" value="2"/>
</dbReference>
<dbReference type="InterPro" id="IPR002155">
    <property type="entry name" value="Thiolase"/>
</dbReference>
<feature type="domain" description="Thiolase C-terminal" evidence="6">
    <location>
        <begin position="291"/>
        <end position="412"/>
    </location>
</feature>
<dbReference type="InterPro" id="IPR020616">
    <property type="entry name" value="Thiolase_N"/>
</dbReference>
<organism evidence="7 8">
    <name type="scientific">Hyphococcus luteus</name>
    <dbReference type="NCBI Taxonomy" id="2058213"/>
    <lineage>
        <taxon>Bacteria</taxon>
        <taxon>Pseudomonadati</taxon>
        <taxon>Pseudomonadota</taxon>
        <taxon>Alphaproteobacteria</taxon>
        <taxon>Parvularculales</taxon>
        <taxon>Parvularculaceae</taxon>
        <taxon>Hyphococcus</taxon>
    </lineage>
</organism>
<gene>
    <name evidence="7" type="ORF">CW354_16530</name>
</gene>
<dbReference type="Pfam" id="PF00108">
    <property type="entry name" value="Thiolase_N"/>
    <property type="match status" value="1"/>
</dbReference>
<accession>A0A2S7K0N7</accession>
<keyword evidence="8" id="KW-1185">Reference proteome</keyword>
<sequence>MAEAFIFDAVRTPRGKGRAATDAKPGGALCRIAPHELVRQLVVALGERTGPDVLDSVARLILGCVGQVGVQGGHIALVSRLWAAKHGAGLSDDVHVKTLNNYCVSGLTAINESALWARAGESGLCLAGGVEMLSQAPFLADNAAYYTDERLSRDLAWLPPIMGAELVATLEGLQKTDLDEITLASHRRAAAAWKEGRYDSSVIPVLDEKGVVALASDEWVRPGLTMEALEAMPPAFAAQGEEGADDVMLRHYPQLDKISHLHSVANTPGLSDGAALALTGSREAGASAGLRPRARILAMAETAGDPILQFGAGFDAMEQALKKAGVSLHQLDRIEFMEAFAAPPVKFLRRYQPDPERVNVNGGHLAMGHPMGATGAILTATLLHELERSGGALGLVVALAANGIGSALVMERV</sequence>
<evidence type="ECO:0000256" key="2">
    <source>
        <dbReference type="ARBA" id="ARBA00022679"/>
    </source>
</evidence>
<evidence type="ECO:0000313" key="8">
    <source>
        <dbReference type="Proteomes" id="UP000239504"/>
    </source>
</evidence>
<dbReference type="GO" id="GO:0003988">
    <property type="term" value="F:acetyl-CoA C-acyltransferase activity"/>
    <property type="evidence" value="ECO:0007669"/>
    <property type="project" value="UniProtKB-ARBA"/>
</dbReference>
<keyword evidence="2 4" id="KW-0808">Transferase</keyword>
<dbReference type="InterPro" id="IPR020617">
    <property type="entry name" value="Thiolase_C"/>
</dbReference>
<proteinExistence type="inferred from homology"/>
<evidence type="ECO:0000259" key="5">
    <source>
        <dbReference type="Pfam" id="PF00108"/>
    </source>
</evidence>
<evidence type="ECO:0000313" key="7">
    <source>
        <dbReference type="EMBL" id="PQA85988.1"/>
    </source>
</evidence>
<dbReference type="Gene3D" id="3.40.47.10">
    <property type="match status" value="2"/>
</dbReference>
<dbReference type="InterPro" id="IPR016039">
    <property type="entry name" value="Thiolase-like"/>
</dbReference>
<evidence type="ECO:0000259" key="6">
    <source>
        <dbReference type="Pfam" id="PF02803"/>
    </source>
</evidence>
<dbReference type="CDD" id="cd00751">
    <property type="entry name" value="thiolase"/>
    <property type="match status" value="1"/>
</dbReference>
<evidence type="ECO:0000256" key="4">
    <source>
        <dbReference type="RuleBase" id="RU003557"/>
    </source>
</evidence>
<evidence type="ECO:0000256" key="1">
    <source>
        <dbReference type="ARBA" id="ARBA00010982"/>
    </source>
</evidence>
<comment type="similarity">
    <text evidence="1 4">Belongs to the thiolase-like superfamily. Thiolase family.</text>
</comment>
<dbReference type="Pfam" id="PF02803">
    <property type="entry name" value="Thiolase_C"/>
    <property type="match status" value="1"/>
</dbReference>
<dbReference type="NCBIfam" id="TIGR01930">
    <property type="entry name" value="AcCoA-C-Actrans"/>
    <property type="match status" value="1"/>
</dbReference>
<dbReference type="EMBL" id="PJCH01000015">
    <property type="protein sequence ID" value="PQA85988.1"/>
    <property type="molecule type" value="Genomic_DNA"/>
</dbReference>
<reference evidence="7 8" key="1">
    <citation type="submission" date="2017-12" db="EMBL/GenBank/DDBJ databases">
        <authorList>
            <person name="Hurst M.R.H."/>
        </authorList>
    </citation>
    <scope>NUCLEOTIDE SEQUENCE [LARGE SCALE GENOMIC DNA]</scope>
    <source>
        <strain evidence="7 8">SY-3-19</strain>
    </source>
</reference>